<evidence type="ECO:0000313" key="2">
    <source>
        <dbReference type="EMBL" id="RSH92276.1"/>
    </source>
</evidence>
<comment type="caution">
    <text evidence="2">The sequence shown here is derived from an EMBL/GenBank/DDBJ whole genome shotgun (WGS) entry which is preliminary data.</text>
</comment>
<reference evidence="2 3" key="1">
    <citation type="submission" date="2018-11" db="EMBL/GenBank/DDBJ databases">
        <title>Genome sequence of Saitozyma podzolica DSM 27192.</title>
        <authorList>
            <person name="Aliyu H."/>
            <person name="Gorte O."/>
            <person name="Ochsenreither K."/>
        </authorList>
    </citation>
    <scope>NUCLEOTIDE SEQUENCE [LARGE SCALE GENOMIC DNA]</scope>
    <source>
        <strain evidence="2 3">DSM 27192</strain>
    </source>
</reference>
<accession>A0A427YMH5</accession>
<protein>
    <submittedName>
        <fullName evidence="2">Uncharacterized protein</fullName>
    </submittedName>
</protein>
<dbReference type="AlphaFoldDB" id="A0A427YMH5"/>
<feature type="compositionally biased region" description="Acidic residues" evidence="1">
    <location>
        <begin position="47"/>
        <end position="65"/>
    </location>
</feature>
<dbReference type="Proteomes" id="UP000279259">
    <property type="component" value="Unassembled WGS sequence"/>
</dbReference>
<sequence length="234" mass="26263">MPNGSDRVGEWLDLVARTAEFVPQEILEFTTNGSPTGVDSQASDPVEINDNDDDNDDNDDDEDDDGYLWEACQLVKLCTDWVPPPAHVSELRIGPEFYICTIPTSPTTWGTYLLILRGAAASQAQEEVHDHLMRKWEPTLRAAQDTSPSALANLWRESTHEAMREWGEDQQSGVDPLLQTDIFQLDHVAAHDQHHLEVHAGTLPQYLVVSFEEFPLTAVSEDGTARFELQSMFE</sequence>
<evidence type="ECO:0000313" key="3">
    <source>
        <dbReference type="Proteomes" id="UP000279259"/>
    </source>
</evidence>
<proteinExistence type="predicted"/>
<feature type="compositionally biased region" description="Polar residues" evidence="1">
    <location>
        <begin position="29"/>
        <end position="43"/>
    </location>
</feature>
<keyword evidence="3" id="KW-1185">Reference proteome</keyword>
<evidence type="ECO:0000256" key="1">
    <source>
        <dbReference type="SAM" id="MobiDB-lite"/>
    </source>
</evidence>
<dbReference type="EMBL" id="RSCD01000006">
    <property type="protein sequence ID" value="RSH92276.1"/>
    <property type="molecule type" value="Genomic_DNA"/>
</dbReference>
<dbReference type="OrthoDB" id="10531786at2759"/>
<name>A0A427YMH5_9TREE</name>
<gene>
    <name evidence="2" type="ORF">EHS25_008691</name>
</gene>
<feature type="region of interest" description="Disordered" evidence="1">
    <location>
        <begin position="28"/>
        <end position="65"/>
    </location>
</feature>
<organism evidence="2 3">
    <name type="scientific">Saitozyma podzolica</name>
    <dbReference type="NCBI Taxonomy" id="1890683"/>
    <lineage>
        <taxon>Eukaryota</taxon>
        <taxon>Fungi</taxon>
        <taxon>Dikarya</taxon>
        <taxon>Basidiomycota</taxon>
        <taxon>Agaricomycotina</taxon>
        <taxon>Tremellomycetes</taxon>
        <taxon>Tremellales</taxon>
        <taxon>Trimorphomycetaceae</taxon>
        <taxon>Saitozyma</taxon>
    </lineage>
</organism>